<feature type="transmembrane region" description="Helical" evidence="2">
    <location>
        <begin position="164"/>
        <end position="185"/>
    </location>
</feature>
<evidence type="ECO:0000256" key="2">
    <source>
        <dbReference type="SAM" id="Phobius"/>
    </source>
</evidence>
<protein>
    <submittedName>
        <fullName evidence="4">1e746d0e-cad4-45bb-98d2-434188b0484f</fullName>
    </submittedName>
</protein>
<dbReference type="GO" id="GO:0005886">
    <property type="term" value="C:plasma membrane"/>
    <property type="evidence" value="ECO:0007669"/>
    <property type="project" value="InterPro"/>
</dbReference>
<keyword evidence="2" id="KW-0812">Transmembrane</keyword>
<feature type="transmembrane region" description="Helical" evidence="2">
    <location>
        <begin position="245"/>
        <end position="268"/>
    </location>
</feature>
<dbReference type="GO" id="GO:0051285">
    <property type="term" value="C:cell cortex of cell tip"/>
    <property type="evidence" value="ECO:0007669"/>
    <property type="project" value="TreeGrafter"/>
</dbReference>
<name>A0A446B7Z1_9PEZI</name>
<evidence type="ECO:0000256" key="1">
    <source>
        <dbReference type="SAM" id="MobiDB-lite"/>
    </source>
</evidence>
<dbReference type="InterPro" id="IPR009571">
    <property type="entry name" value="SUR7/Rim9-like_fungi"/>
</dbReference>
<dbReference type="Proteomes" id="UP000289323">
    <property type="component" value="Unassembled WGS sequence"/>
</dbReference>
<reference evidence="4 5" key="1">
    <citation type="submission" date="2018-04" db="EMBL/GenBank/DDBJ databases">
        <authorList>
            <person name="Huttner S."/>
            <person name="Dainat J."/>
        </authorList>
    </citation>
    <scope>NUCLEOTIDE SEQUENCE [LARGE SCALE GENOMIC DNA]</scope>
</reference>
<keyword evidence="2" id="KW-0472">Membrane</keyword>
<feature type="region of interest" description="Disordered" evidence="1">
    <location>
        <begin position="301"/>
        <end position="334"/>
    </location>
</feature>
<evidence type="ECO:0000313" key="5">
    <source>
        <dbReference type="Proteomes" id="UP000289323"/>
    </source>
</evidence>
<evidence type="ECO:0000313" key="4">
    <source>
        <dbReference type="EMBL" id="SPQ18630.1"/>
    </source>
</evidence>
<dbReference type="PANTHER" id="PTHR28019:SF3">
    <property type="entry name" value="INTEGRAL MEMBRANE PROTEIN (AFU_ORTHOLOGUE AFUA_6G07470)"/>
    <property type="match status" value="1"/>
</dbReference>
<dbReference type="GO" id="GO:0031505">
    <property type="term" value="P:fungal-type cell wall organization"/>
    <property type="evidence" value="ECO:0007669"/>
    <property type="project" value="TreeGrafter"/>
</dbReference>
<feature type="chain" id="PRO_5019051025" evidence="3">
    <location>
        <begin position="20"/>
        <end position="334"/>
    </location>
</feature>
<dbReference type="PANTHER" id="PTHR28019">
    <property type="entry name" value="CELL MEMBRANE PROTEIN YLR413W-RELATED"/>
    <property type="match status" value="1"/>
</dbReference>
<dbReference type="EMBL" id="OUUZ01000001">
    <property type="protein sequence ID" value="SPQ18630.1"/>
    <property type="molecule type" value="Genomic_DNA"/>
</dbReference>
<dbReference type="Pfam" id="PF06687">
    <property type="entry name" value="SUR7"/>
    <property type="match status" value="1"/>
</dbReference>
<feature type="signal peptide" evidence="3">
    <location>
        <begin position="1"/>
        <end position="19"/>
    </location>
</feature>
<keyword evidence="3" id="KW-0732">Signal</keyword>
<feature type="transmembrane region" description="Helical" evidence="2">
    <location>
        <begin position="197"/>
        <end position="225"/>
    </location>
</feature>
<sequence>MANFGRFVCVLLPFLLTLASLIAMLLAGLAGISDKGLFMFEINTTNLSISPDQVSHILDGSGFNLNIPKVSDINIGKRQAQQTNNITSKDLGLYNIYDVNIWNYCYTAQNGTRDCTKPAFNWAESALNSTTDNFHSLITPTGVNVTLPKEMSDAIKSFATVSKWTQIVFVIAYIALGVELFFGLFASCSRIFSCLTWVIALVTGVIAGAAAGLATATSVIVVGALEASGKPYGLSSHLNGRFLAVVWIGEAFAIAAALFWMFTICCCAPDHGSWRRSRSRGGPEAEKFMPGPSAGYERLSDPHGSYSGAGYARQSYGPASQHAGAYEPYSHTRV</sequence>
<dbReference type="AlphaFoldDB" id="A0A446B7Z1"/>
<accession>A0A446B7Z1</accession>
<dbReference type="InterPro" id="IPR052413">
    <property type="entry name" value="SUR7_domain"/>
</dbReference>
<evidence type="ECO:0000256" key="3">
    <source>
        <dbReference type="SAM" id="SignalP"/>
    </source>
</evidence>
<proteinExistence type="predicted"/>
<gene>
    <name evidence="4" type="ORF">TT172_LOCUS1049</name>
</gene>
<keyword evidence="2" id="KW-1133">Transmembrane helix</keyword>
<organism evidence="4 5">
    <name type="scientific">Thermothielavioides terrestris</name>
    <dbReference type="NCBI Taxonomy" id="2587410"/>
    <lineage>
        <taxon>Eukaryota</taxon>
        <taxon>Fungi</taxon>
        <taxon>Dikarya</taxon>
        <taxon>Ascomycota</taxon>
        <taxon>Pezizomycotina</taxon>
        <taxon>Sordariomycetes</taxon>
        <taxon>Sordariomycetidae</taxon>
        <taxon>Sordariales</taxon>
        <taxon>Chaetomiaceae</taxon>
        <taxon>Thermothielavioides</taxon>
    </lineage>
</organism>